<accession>A0A931EC61</accession>
<reference evidence="1" key="1">
    <citation type="submission" date="2020-11" db="EMBL/GenBank/DDBJ databases">
        <title>Genome seq and assembly of Planobacterium sp.</title>
        <authorList>
            <person name="Chhetri G."/>
        </authorList>
    </citation>
    <scope>NUCLEOTIDE SEQUENCE</scope>
    <source>
        <strain evidence="1">GCR5</strain>
    </source>
</reference>
<keyword evidence="2" id="KW-1185">Reference proteome</keyword>
<sequence>MIRHLVLLLLIVFNQGFAQMYSGQVFMRENASLYLNQVYVTNLTTQKTVLSNYNGEFNIPASFGDVVRFTSILSDRHDVRLTQQMLDNKLNFIELKPSYHEIEEVVIRWKPSGNLRQDVLTIKENDKKMEVASIIGLPGPKPKADAGLEPIAGLQGGGVSFSIEGIYDVLSGERKKKQRLYEFEKMMKALRALRQYYGDEYFIKLKIPVHMIDNFLQFVYSSENLLPYLETKNFEATQPSLEKYLPIYHKRLRDSSLSEVTKS</sequence>
<dbReference type="RefSeq" id="WP_194739655.1">
    <property type="nucleotide sequence ID" value="NZ_JADKYY010000009.1"/>
</dbReference>
<evidence type="ECO:0000313" key="2">
    <source>
        <dbReference type="Proteomes" id="UP000694480"/>
    </source>
</evidence>
<gene>
    <name evidence="1" type="ORF">IC612_07950</name>
</gene>
<organism evidence="1 2">
    <name type="scientific">Planobacterium oryzisoli</name>
    <dbReference type="NCBI Taxonomy" id="2771435"/>
    <lineage>
        <taxon>Bacteria</taxon>
        <taxon>Pseudomonadati</taxon>
        <taxon>Bacteroidota</taxon>
        <taxon>Flavobacteriia</taxon>
        <taxon>Flavobacteriales</taxon>
        <taxon>Weeksellaceae</taxon>
        <taxon>Chryseobacterium group</taxon>
        <taxon>Chryseobacterium</taxon>
    </lineage>
</organism>
<proteinExistence type="predicted"/>
<protein>
    <submittedName>
        <fullName evidence="1">Uncharacterized protein</fullName>
    </submittedName>
</protein>
<comment type="caution">
    <text evidence="1">The sequence shown here is derived from an EMBL/GenBank/DDBJ whole genome shotgun (WGS) entry which is preliminary data.</text>
</comment>
<dbReference type="AlphaFoldDB" id="A0A931EC61"/>
<dbReference type="EMBL" id="JADKYY010000009">
    <property type="protein sequence ID" value="MBF5027729.1"/>
    <property type="molecule type" value="Genomic_DNA"/>
</dbReference>
<dbReference type="Proteomes" id="UP000694480">
    <property type="component" value="Unassembled WGS sequence"/>
</dbReference>
<name>A0A931EC61_9FLAO</name>
<evidence type="ECO:0000313" key="1">
    <source>
        <dbReference type="EMBL" id="MBF5027729.1"/>
    </source>
</evidence>